<reference evidence="1 2" key="1">
    <citation type="journal article" date="2016" name="Mol. Biol. Evol.">
        <title>Comparative Genomics of Early-Diverging Mushroom-Forming Fungi Provides Insights into the Origins of Lignocellulose Decay Capabilities.</title>
        <authorList>
            <person name="Nagy L.G."/>
            <person name="Riley R."/>
            <person name="Tritt A."/>
            <person name="Adam C."/>
            <person name="Daum C."/>
            <person name="Floudas D."/>
            <person name="Sun H."/>
            <person name="Yadav J.S."/>
            <person name="Pangilinan J."/>
            <person name="Larsson K.H."/>
            <person name="Matsuura K."/>
            <person name="Barry K."/>
            <person name="Labutti K."/>
            <person name="Kuo R."/>
            <person name="Ohm R.A."/>
            <person name="Bhattacharya S.S."/>
            <person name="Shirouzu T."/>
            <person name="Yoshinaga Y."/>
            <person name="Martin F.M."/>
            <person name="Grigoriev I.V."/>
            <person name="Hibbett D.S."/>
        </authorList>
    </citation>
    <scope>NUCLEOTIDE SEQUENCE [LARGE SCALE GENOMIC DNA]</scope>
    <source>
        <strain evidence="1 2">CBS 109695</strain>
    </source>
</reference>
<sequence>MADYPLIHDELMSQGYANTSAADSHINVLRAKSHSYRSTTTTPWSALSGRLLVELNNGMGARTALLSIRLGNEGTLGERPRLSSPGGISGNSQFVAWAGSAKCIAAIRACMSV</sequence>
<protein>
    <submittedName>
        <fullName evidence="1">Uncharacterized protein</fullName>
    </submittedName>
</protein>
<dbReference type="AlphaFoldDB" id="A0A166GYH4"/>
<gene>
    <name evidence="1" type="ORF">FIBSPDRAFT_956459</name>
</gene>
<organism evidence="1 2">
    <name type="scientific">Athelia psychrophila</name>
    <dbReference type="NCBI Taxonomy" id="1759441"/>
    <lineage>
        <taxon>Eukaryota</taxon>
        <taxon>Fungi</taxon>
        <taxon>Dikarya</taxon>
        <taxon>Basidiomycota</taxon>
        <taxon>Agaricomycotina</taxon>
        <taxon>Agaricomycetes</taxon>
        <taxon>Agaricomycetidae</taxon>
        <taxon>Atheliales</taxon>
        <taxon>Atheliaceae</taxon>
        <taxon>Athelia</taxon>
    </lineage>
</organism>
<dbReference type="EMBL" id="KV417574">
    <property type="protein sequence ID" value="KZP18293.1"/>
    <property type="molecule type" value="Genomic_DNA"/>
</dbReference>
<evidence type="ECO:0000313" key="2">
    <source>
        <dbReference type="Proteomes" id="UP000076532"/>
    </source>
</evidence>
<keyword evidence="2" id="KW-1185">Reference proteome</keyword>
<name>A0A166GYH4_9AGAM</name>
<accession>A0A166GYH4</accession>
<proteinExistence type="predicted"/>
<dbReference type="Proteomes" id="UP000076532">
    <property type="component" value="Unassembled WGS sequence"/>
</dbReference>
<evidence type="ECO:0000313" key="1">
    <source>
        <dbReference type="EMBL" id="KZP18293.1"/>
    </source>
</evidence>